<dbReference type="PROSITE" id="PS51257">
    <property type="entry name" value="PROKAR_LIPOPROTEIN"/>
    <property type="match status" value="1"/>
</dbReference>
<dbReference type="AlphaFoldDB" id="A0A6M5YCA9"/>
<dbReference type="EMBL" id="CP053435">
    <property type="protein sequence ID" value="QJW91204.1"/>
    <property type="molecule type" value="Genomic_DNA"/>
</dbReference>
<organism evidence="1 2">
    <name type="scientific">Spirosoma taeanense</name>
    <dbReference type="NCBI Taxonomy" id="2735870"/>
    <lineage>
        <taxon>Bacteria</taxon>
        <taxon>Pseudomonadati</taxon>
        <taxon>Bacteroidota</taxon>
        <taxon>Cytophagia</taxon>
        <taxon>Cytophagales</taxon>
        <taxon>Cytophagaceae</taxon>
        <taxon>Spirosoma</taxon>
    </lineage>
</organism>
<dbReference type="KEGG" id="stae:HNV11_18390"/>
<dbReference type="RefSeq" id="WP_171741051.1">
    <property type="nucleotide sequence ID" value="NZ_CP053435.1"/>
</dbReference>
<proteinExistence type="predicted"/>
<protein>
    <submittedName>
        <fullName evidence="1">Uncharacterized protein</fullName>
    </submittedName>
</protein>
<reference evidence="1 2" key="1">
    <citation type="submission" date="2020-05" db="EMBL/GenBank/DDBJ databases">
        <title>Genome sequencing of Spirosoma sp. TS118.</title>
        <authorList>
            <person name="Lee J.-H."/>
            <person name="Jeong S."/>
            <person name="Zhao L."/>
            <person name="Jung J.-H."/>
            <person name="Kim M.-K."/>
            <person name="Lim S."/>
        </authorList>
    </citation>
    <scope>NUCLEOTIDE SEQUENCE [LARGE SCALE GENOMIC DNA]</scope>
    <source>
        <strain evidence="1 2">TS118</strain>
    </source>
</reference>
<dbReference type="Proteomes" id="UP000502756">
    <property type="component" value="Chromosome"/>
</dbReference>
<name>A0A6M5YCA9_9BACT</name>
<gene>
    <name evidence="1" type="ORF">HNV11_18390</name>
</gene>
<accession>A0A6M5YCA9</accession>
<keyword evidence="2" id="KW-1185">Reference proteome</keyword>
<evidence type="ECO:0000313" key="1">
    <source>
        <dbReference type="EMBL" id="QJW91204.1"/>
    </source>
</evidence>
<evidence type="ECO:0000313" key="2">
    <source>
        <dbReference type="Proteomes" id="UP000502756"/>
    </source>
</evidence>
<sequence length="312" mass="35085">MKYFSPAVFVFALVGLASCQLDVIEPVSPRQSASARVAASASADYRGVYVDGFNAILGNSSLEDSLLNWCAGHNFNAISLYDLNTIMGDERYSDLARFIQKARLTYGIGQVAAVRGTSANFTQNAGYDASRGDLNERFTTYNLENEWWNNGPACDFSCYTSILQSMSNKARNASPRITSEAYIGWFLNPSGQDLQQAKTLVRWLDRILVHDYRTYPQFGYMQSRLSYLGRAAQSQNRVIDVIVLFSAEPEFMQDYFSVSGQNHSFDEAYADIVNQFNAASFNGKNNVRLIGYQIFDYSFARQARPTYISLFQ</sequence>